<keyword evidence="2" id="KW-1185">Reference proteome</keyword>
<accession>A0A7I8WF88</accession>
<gene>
    <name evidence="1" type="ORF">DGYR_LOCUS14066</name>
</gene>
<dbReference type="Proteomes" id="UP000549394">
    <property type="component" value="Unassembled WGS sequence"/>
</dbReference>
<evidence type="ECO:0000313" key="1">
    <source>
        <dbReference type="EMBL" id="CAD5126844.1"/>
    </source>
</evidence>
<reference evidence="1 2" key="1">
    <citation type="submission" date="2020-08" db="EMBL/GenBank/DDBJ databases">
        <authorList>
            <person name="Hejnol A."/>
        </authorList>
    </citation>
    <scope>NUCLEOTIDE SEQUENCE [LARGE SCALE GENOMIC DNA]</scope>
</reference>
<protein>
    <submittedName>
        <fullName evidence="1">Uncharacterized protein</fullName>
    </submittedName>
</protein>
<dbReference type="EMBL" id="CAJFCJ010000094">
    <property type="protein sequence ID" value="CAD5126844.1"/>
    <property type="molecule type" value="Genomic_DNA"/>
</dbReference>
<name>A0A7I8WF88_9ANNE</name>
<sequence>MYCETHSIQNLCVICWTENHSDCKVYPMARLDKKKEIIEQLQMDDEKNEEEILCKLAQYKLNIFDEVENQFQTIRIKFQDAIEERKKLWSIVYNHSKLLEKIPDDISLLKIEDFFLHRKLWKVSISKNVI</sequence>
<proteinExistence type="predicted"/>
<evidence type="ECO:0000313" key="2">
    <source>
        <dbReference type="Proteomes" id="UP000549394"/>
    </source>
</evidence>
<dbReference type="AlphaFoldDB" id="A0A7I8WF88"/>
<organism evidence="1 2">
    <name type="scientific">Dimorphilus gyrociliatus</name>
    <dbReference type="NCBI Taxonomy" id="2664684"/>
    <lineage>
        <taxon>Eukaryota</taxon>
        <taxon>Metazoa</taxon>
        <taxon>Spiralia</taxon>
        <taxon>Lophotrochozoa</taxon>
        <taxon>Annelida</taxon>
        <taxon>Polychaeta</taxon>
        <taxon>Polychaeta incertae sedis</taxon>
        <taxon>Dinophilidae</taxon>
        <taxon>Dimorphilus</taxon>
    </lineage>
</organism>
<comment type="caution">
    <text evidence="1">The sequence shown here is derived from an EMBL/GenBank/DDBJ whole genome shotgun (WGS) entry which is preliminary data.</text>
</comment>